<protein>
    <submittedName>
        <fullName evidence="4">Thiamine phosphate synthase</fullName>
    </submittedName>
</protein>
<dbReference type="AlphaFoldDB" id="A0A5Q0Q741"/>
<dbReference type="Pfam" id="PF02581">
    <property type="entry name" value="TMP-TENI"/>
    <property type="match status" value="1"/>
</dbReference>
<dbReference type="KEGG" id="sphe:GFH32_05945"/>
<dbReference type="GO" id="GO:0004789">
    <property type="term" value="F:thiamine-phosphate diphosphorylase activity"/>
    <property type="evidence" value="ECO:0007669"/>
    <property type="project" value="TreeGrafter"/>
</dbReference>
<dbReference type="GO" id="GO:0009228">
    <property type="term" value="P:thiamine biosynthetic process"/>
    <property type="evidence" value="ECO:0007669"/>
    <property type="project" value="UniProtKB-KW"/>
</dbReference>
<dbReference type="PANTHER" id="PTHR20857:SF15">
    <property type="entry name" value="THIAMINE-PHOSPHATE SYNTHASE"/>
    <property type="match status" value="1"/>
</dbReference>
<dbReference type="GO" id="GO:0005737">
    <property type="term" value="C:cytoplasm"/>
    <property type="evidence" value="ECO:0007669"/>
    <property type="project" value="TreeGrafter"/>
</dbReference>
<proteinExistence type="predicted"/>
<accession>A0A5Q0Q741</accession>
<comment type="pathway">
    <text evidence="1">Cofactor biosynthesis; thiamine diphosphate biosynthesis.</text>
</comment>
<dbReference type="EMBL" id="CP045652">
    <property type="protein sequence ID" value="QGA25885.1"/>
    <property type="molecule type" value="Genomic_DNA"/>
</dbReference>
<evidence type="ECO:0000256" key="1">
    <source>
        <dbReference type="ARBA" id="ARBA00004948"/>
    </source>
</evidence>
<dbReference type="CDD" id="cd00564">
    <property type="entry name" value="TMP_TenI"/>
    <property type="match status" value="1"/>
</dbReference>
<evidence type="ECO:0000259" key="3">
    <source>
        <dbReference type="Pfam" id="PF02581"/>
    </source>
</evidence>
<sequence>MPKGILELPRLMFISAGDTADAQLHGIRLVLDQGVQFIQIRWKNASIDELEDLVNQAFQICKSYNALCIVNDFPSIANSFHCSGVHLGLNDESVIESRKLLGFEKIIGGTANTLADLNQRIQEKCDYIGLGPYRFTSTKEKLSPILGLRGYREIIAQLESNRIPPIYAIGGIQLNDVEQLRASGIYGVSMSSYLLKNHKQIPQLNQYLYG</sequence>
<reference evidence="4 5" key="1">
    <citation type="submission" date="2019-10" db="EMBL/GenBank/DDBJ databases">
        <authorList>
            <person name="Dong K."/>
        </authorList>
    </citation>
    <scope>NUCLEOTIDE SEQUENCE [LARGE SCALE GENOMIC DNA]</scope>
    <source>
        <strain evidence="5">dk4302</strain>
    </source>
</reference>
<dbReference type="InterPro" id="IPR036206">
    <property type="entry name" value="ThiamineP_synth_sf"/>
</dbReference>
<keyword evidence="2" id="KW-0784">Thiamine biosynthesis</keyword>
<gene>
    <name evidence="4" type="ORF">GFH32_05945</name>
</gene>
<organism evidence="4 5">
    <name type="scientific">Sphingobacterium zhuxiongii</name>
    <dbReference type="NCBI Taxonomy" id="2662364"/>
    <lineage>
        <taxon>Bacteria</taxon>
        <taxon>Pseudomonadati</taxon>
        <taxon>Bacteroidota</taxon>
        <taxon>Sphingobacteriia</taxon>
        <taxon>Sphingobacteriales</taxon>
        <taxon>Sphingobacteriaceae</taxon>
        <taxon>Sphingobacterium</taxon>
    </lineage>
</organism>
<dbReference type="Proteomes" id="UP000326921">
    <property type="component" value="Chromosome"/>
</dbReference>
<dbReference type="PANTHER" id="PTHR20857">
    <property type="entry name" value="THIAMINE-PHOSPHATE PYROPHOSPHORYLASE"/>
    <property type="match status" value="1"/>
</dbReference>
<keyword evidence="5" id="KW-1185">Reference proteome</keyword>
<name>A0A5Q0Q741_9SPHI</name>
<evidence type="ECO:0000256" key="2">
    <source>
        <dbReference type="ARBA" id="ARBA00022977"/>
    </source>
</evidence>
<dbReference type="InterPro" id="IPR022998">
    <property type="entry name" value="ThiamineP_synth_TenI"/>
</dbReference>
<dbReference type="RefSeq" id="WP_153510207.1">
    <property type="nucleotide sequence ID" value="NZ_CP045652.1"/>
</dbReference>
<dbReference type="InterPro" id="IPR013785">
    <property type="entry name" value="Aldolase_TIM"/>
</dbReference>
<dbReference type="SUPFAM" id="SSF51391">
    <property type="entry name" value="Thiamin phosphate synthase"/>
    <property type="match status" value="1"/>
</dbReference>
<feature type="domain" description="Thiamine phosphate synthase/TenI" evidence="3">
    <location>
        <begin position="14"/>
        <end position="192"/>
    </location>
</feature>
<evidence type="ECO:0000313" key="4">
    <source>
        <dbReference type="EMBL" id="QGA25885.1"/>
    </source>
</evidence>
<evidence type="ECO:0000313" key="5">
    <source>
        <dbReference type="Proteomes" id="UP000326921"/>
    </source>
</evidence>
<dbReference type="Gene3D" id="3.20.20.70">
    <property type="entry name" value="Aldolase class I"/>
    <property type="match status" value="1"/>
</dbReference>